<dbReference type="Proteomes" id="UP000178379">
    <property type="component" value="Unassembled WGS sequence"/>
</dbReference>
<evidence type="ECO:0000256" key="1">
    <source>
        <dbReference type="ARBA" id="ARBA00023136"/>
    </source>
</evidence>
<dbReference type="STRING" id="1817756.A2140_04515"/>
<name>A0A1F6SZV0_9PROT</name>
<comment type="caution">
    <text evidence="2">The sequence shown here is derived from an EMBL/GenBank/DDBJ whole genome shotgun (WGS) entry which is preliminary data.</text>
</comment>
<dbReference type="PANTHER" id="PTHR38038">
    <property type="entry name" value="PENICILLIN-BINDING PROTEIN ACTIVATOR LPOA"/>
    <property type="match status" value="1"/>
</dbReference>
<evidence type="ECO:0000313" key="3">
    <source>
        <dbReference type="Proteomes" id="UP000178379"/>
    </source>
</evidence>
<proteinExistence type="predicted"/>
<dbReference type="InterPro" id="IPR028082">
    <property type="entry name" value="Peripla_BP_I"/>
</dbReference>
<reference evidence="2 3" key="1">
    <citation type="journal article" date="2016" name="Nat. Commun.">
        <title>Thousands of microbial genomes shed light on interconnected biogeochemical processes in an aquifer system.</title>
        <authorList>
            <person name="Anantharaman K."/>
            <person name="Brown C.T."/>
            <person name="Hug L.A."/>
            <person name="Sharon I."/>
            <person name="Castelle C.J."/>
            <person name="Probst A.J."/>
            <person name="Thomas B.C."/>
            <person name="Singh A."/>
            <person name="Wilkins M.J."/>
            <person name="Karaoz U."/>
            <person name="Brodie E.L."/>
            <person name="Williams K.H."/>
            <person name="Hubbard S.S."/>
            <person name="Banfield J.F."/>
        </authorList>
    </citation>
    <scope>NUCLEOTIDE SEQUENCE [LARGE SCALE GENOMIC DNA]</scope>
</reference>
<dbReference type="GO" id="GO:0030234">
    <property type="term" value="F:enzyme regulator activity"/>
    <property type="evidence" value="ECO:0007669"/>
    <property type="project" value="TreeGrafter"/>
</dbReference>
<dbReference type="GO" id="GO:0031241">
    <property type="term" value="C:periplasmic side of cell outer membrane"/>
    <property type="evidence" value="ECO:0007669"/>
    <property type="project" value="TreeGrafter"/>
</dbReference>
<dbReference type="CDD" id="cd06339">
    <property type="entry name" value="PBP1_YraM_LppC_lipoprotein-like"/>
    <property type="match status" value="1"/>
</dbReference>
<dbReference type="EMBL" id="MFSQ01000127">
    <property type="protein sequence ID" value="OGI38239.1"/>
    <property type="molecule type" value="Genomic_DNA"/>
</dbReference>
<protein>
    <recommendedName>
        <fullName evidence="4">Penicillin-binding protein activator</fullName>
    </recommendedName>
</protein>
<dbReference type="AlphaFoldDB" id="A0A1F6SZV0"/>
<evidence type="ECO:0008006" key="4">
    <source>
        <dbReference type="Google" id="ProtNLM"/>
    </source>
</evidence>
<dbReference type="Pfam" id="PF04348">
    <property type="entry name" value="LppC"/>
    <property type="match status" value="1"/>
</dbReference>
<dbReference type="SUPFAM" id="SSF53822">
    <property type="entry name" value="Periplasmic binding protein-like I"/>
    <property type="match status" value="1"/>
</dbReference>
<keyword evidence="1" id="KW-0472">Membrane</keyword>
<organism evidence="2 3">
    <name type="scientific">Candidatus Muproteobacteria bacterium RBG_16_62_13</name>
    <dbReference type="NCBI Taxonomy" id="1817756"/>
    <lineage>
        <taxon>Bacteria</taxon>
        <taxon>Pseudomonadati</taxon>
        <taxon>Pseudomonadota</taxon>
        <taxon>Candidatus Muproteobacteria</taxon>
    </lineage>
</organism>
<dbReference type="Gene3D" id="3.40.50.2300">
    <property type="match status" value="2"/>
</dbReference>
<feature type="non-terminal residue" evidence="2">
    <location>
        <position position="1"/>
    </location>
</feature>
<dbReference type="PANTHER" id="PTHR38038:SF1">
    <property type="entry name" value="PENICILLIN-BINDING PROTEIN ACTIVATOR LPOA"/>
    <property type="match status" value="1"/>
</dbReference>
<gene>
    <name evidence="2" type="ORF">A2140_04515</name>
</gene>
<dbReference type="GO" id="GO:0009252">
    <property type="term" value="P:peptidoglycan biosynthetic process"/>
    <property type="evidence" value="ECO:0007669"/>
    <property type="project" value="TreeGrafter"/>
</dbReference>
<dbReference type="Gene3D" id="1.25.40.650">
    <property type="match status" value="1"/>
</dbReference>
<sequence length="463" mass="51678">KDEVRDNQNRLWKILEDQKRNVLSAQLDITRDRTLAGWVELALLAQENLNRPEALRIALDRWRQTYPKHPALESVIDGLLSRAPRLPTRFARIALLLPLTSEVGNAAQAVRDGFLAAHNNSTDPDKPKVQVYDLGGDPAKTADIYQQAIKDGAQIVVGPLGRQSTDELVRKGNFAVPTVLLSHIDSAAQSPGTFVFQFGLPPEQEARQAAERAYLDGHRHAAVLYPKSPWGERMQLAFVEHWQKLGGTIRLAETYDPAGTDYSEPVKKLLNVTQGEERRELIQQAVGQRVHFEPRPRQDIDVVFLAADARSGRLIRPQLSFFRARRIPVYATSHIFSGRENALHDIDLDGVLFADMPWMLIGEGGLKSVRDSLRANWPHAQTDLDRLFALGVDSYAILPHLARLNSDPTARFLGVTSGLSLDPQGRLKRQMLWAQFKRGVPTLVDSGAGSRPVLRLEGSAEPR</sequence>
<dbReference type="InterPro" id="IPR007443">
    <property type="entry name" value="LpoA"/>
</dbReference>
<evidence type="ECO:0000313" key="2">
    <source>
        <dbReference type="EMBL" id="OGI38239.1"/>
    </source>
</evidence>
<accession>A0A1F6SZV0</accession>